<dbReference type="SUPFAM" id="SSF52540">
    <property type="entry name" value="P-loop containing nucleoside triphosphate hydrolases"/>
    <property type="match status" value="1"/>
</dbReference>
<protein>
    <recommendedName>
        <fullName evidence="6">NACHT domain-containing protein</fullName>
    </recommendedName>
</protein>
<feature type="repeat" description="WD" evidence="3">
    <location>
        <begin position="1091"/>
        <end position="1117"/>
    </location>
</feature>
<feature type="repeat" description="WD" evidence="3">
    <location>
        <begin position="833"/>
        <end position="874"/>
    </location>
</feature>
<keyword evidence="5" id="KW-0812">Transmembrane</keyword>
<dbReference type="InterPro" id="IPR056884">
    <property type="entry name" value="NPHP3-like_N"/>
</dbReference>
<keyword evidence="2" id="KW-0677">Repeat</keyword>
<proteinExistence type="predicted"/>
<reference evidence="7 8" key="1">
    <citation type="journal article" date="2019" name="Fungal Biol. Biotechnol.">
        <title>Draft genome sequence of fastidious pathogen Ceratobasidium theobromae, which causes vascular-streak dieback in Theobroma cacao.</title>
        <authorList>
            <person name="Ali S.S."/>
            <person name="Asman A."/>
            <person name="Shao J."/>
            <person name="Firmansyah A.P."/>
            <person name="Susilo A.W."/>
            <person name="Rosmana A."/>
            <person name="McMahon P."/>
            <person name="Junaid M."/>
            <person name="Guest D."/>
            <person name="Kheng T.Y."/>
            <person name="Meinhardt L.W."/>
            <person name="Bailey B.A."/>
        </authorList>
    </citation>
    <scope>NUCLEOTIDE SEQUENCE [LARGE SCALE GENOMIC DNA]</scope>
    <source>
        <strain evidence="7 8">CT2</strain>
    </source>
</reference>
<evidence type="ECO:0000313" key="7">
    <source>
        <dbReference type="EMBL" id="KAB5593588.1"/>
    </source>
</evidence>
<feature type="repeat" description="WD" evidence="3">
    <location>
        <begin position="1305"/>
        <end position="1346"/>
    </location>
</feature>
<keyword evidence="5" id="KW-1133">Transmembrane helix</keyword>
<feature type="repeat" description="WD" evidence="3">
    <location>
        <begin position="1005"/>
        <end position="1046"/>
    </location>
</feature>
<gene>
    <name evidence="7" type="ORF">CTheo_2977</name>
</gene>
<dbReference type="InterPro" id="IPR007111">
    <property type="entry name" value="NACHT_NTPase"/>
</dbReference>
<comment type="caution">
    <text evidence="7">The sequence shown here is derived from an EMBL/GenBank/DDBJ whole genome shotgun (WGS) entry which is preliminary data.</text>
</comment>
<dbReference type="PRINTS" id="PR00320">
    <property type="entry name" value="GPROTEINBRPT"/>
</dbReference>
<feature type="repeat" description="WD" evidence="3">
    <location>
        <begin position="1348"/>
        <end position="1389"/>
    </location>
</feature>
<dbReference type="Pfam" id="PF24883">
    <property type="entry name" value="NPHP3_N"/>
    <property type="match status" value="1"/>
</dbReference>
<evidence type="ECO:0000256" key="5">
    <source>
        <dbReference type="SAM" id="Phobius"/>
    </source>
</evidence>
<keyword evidence="1 3" id="KW-0853">WD repeat</keyword>
<dbReference type="Pfam" id="PF00400">
    <property type="entry name" value="WD40"/>
    <property type="match status" value="13"/>
</dbReference>
<dbReference type="PROSITE" id="PS50294">
    <property type="entry name" value="WD_REPEATS_REGION"/>
    <property type="match status" value="12"/>
</dbReference>
<keyword evidence="5" id="KW-0472">Membrane</keyword>
<dbReference type="PROSITE" id="PS50837">
    <property type="entry name" value="NACHT"/>
    <property type="match status" value="1"/>
</dbReference>
<dbReference type="InterPro" id="IPR015943">
    <property type="entry name" value="WD40/YVTN_repeat-like_dom_sf"/>
</dbReference>
<dbReference type="PANTHER" id="PTHR19879:SF9">
    <property type="entry name" value="TRANSCRIPTION INITIATION FACTOR TFIID SUBUNIT 5"/>
    <property type="match status" value="1"/>
</dbReference>
<dbReference type="CDD" id="cd00200">
    <property type="entry name" value="WD40"/>
    <property type="match status" value="2"/>
</dbReference>
<dbReference type="OrthoDB" id="538223at2759"/>
<feature type="domain" description="NACHT" evidence="6">
    <location>
        <begin position="287"/>
        <end position="432"/>
    </location>
</feature>
<dbReference type="Proteomes" id="UP000383932">
    <property type="component" value="Unassembled WGS sequence"/>
</dbReference>
<evidence type="ECO:0000256" key="1">
    <source>
        <dbReference type="ARBA" id="ARBA00022574"/>
    </source>
</evidence>
<evidence type="ECO:0000256" key="4">
    <source>
        <dbReference type="SAM" id="MobiDB-lite"/>
    </source>
</evidence>
<dbReference type="Gene3D" id="2.130.10.10">
    <property type="entry name" value="YVTN repeat-like/Quinoprotein amine dehydrogenase"/>
    <property type="match status" value="6"/>
</dbReference>
<feature type="repeat" description="WD" evidence="3">
    <location>
        <begin position="876"/>
        <end position="917"/>
    </location>
</feature>
<dbReference type="SUPFAM" id="SSF50978">
    <property type="entry name" value="WD40 repeat-like"/>
    <property type="match status" value="2"/>
</dbReference>
<accession>A0A5N5QPQ5</accession>
<evidence type="ECO:0000259" key="6">
    <source>
        <dbReference type="PROSITE" id="PS50837"/>
    </source>
</evidence>
<feature type="repeat" description="WD" evidence="3">
    <location>
        <begin position="962"/>
        <end position="1003"/>
    </location>
</feature>
<feature type="compositionally biased region" description="Low complexity" evidence="4">
    <location>
        <begin position="37"/>
        <end position="50"/>
    </location>
</feature>
<dbReference type="PROSITE" id="PS00678">
    <property type="entry name" value="WD_REPEATS_1"/>
    <property type="match status" value="8"/>
</dbReference>
<feature type="repeat" description="WD" evidence="3">
    <location>
        <begin position="1262"/>
        <end position="1303"/>
    </location>
</feature>
<dbReference type="SMART" id="SM00320">
    <property type="entry name" value="WD40"/>
    <property type="match status" value="13"/>
</dbReference>
<feature type="repeat" description="WD" evidence="3">
    <location>
        <begin position="1048"/>
        <end position="1089"/>
    </location>
</feature>
<dbReference type="PROSITE" id="PS50082">
    <property type="entry name" value="WD_REPEATS_2"/>
    <property type="match status" value="13"/>
</dbReference>
<sequence>MVTPPASPKPKRSVRGYIREKYNKIVRSRSPSQRLNASGLGASPSSAPPSTIGNFLAPPPHTQTTRLRHAHSDSQLSTGPELATDLETSSKSTMWTGLRSAFEELRKVAGPFPPLEAAIRSLIPCLGLLETEARNRKEYEEIASELRDLGESLTQHMKEANSIRMSRCIANVALGIERYTELIEEKGKRGTGRRFLEASADEEAVISYYRKIESLFRRLQTDVNLSTWSVANEVLANTRLEGLTPAKLANYDSKLSSEISRRTCTEGTRTAIMSEMDDWSLDPNAPDLYLMSGMAGTGKTTIACSFSSRLEERKQLVASFFCTRTSPECRDASRIIPTIAYQLARYSTPFQSALCEVLGKDPDIGSKNIVKQFERLLKEPLLRVKDAIPENLVVVIDALDECDDRRSARLVLDLIFRFAPGLPLKFFTTSRPEPEIYSKMIAQSPTSRTILHLHEIETSLVRADIELYLKEELDPISPSDDEVVQLATRSGNLFIYAATLVRYIQPYEGSIDPQQRLQAALAIASESTNKYAEIDGLYTTVLKAALQRKGIESTEAADIQAVLWTVLCVQEPINVDTLSTLAGIDDTRRTVSVLQPLRSVVHLSETTGLVSTLHASFPDFMFTKERSDALFCDPICQNQLLAGRCFLEMKNQLRFNICDLESSFTPDAEVADLEGRIAKAISPTLSYGCRYWADHLEDSTNSSNLSGDLEEFLSTRLLFWMEVLNLTHENNLGLEMLVKAKKWLERLTLPSNLIRFAVDAQSFLASYVANPVSRLVYKHYRPRAHSLISLKGTGMDRIEAASLATWNIGLTILSVTYSPDGSRVAFGPIIGPFKGHPNAVPAVAFSPDGTRLISASDDRTIKVWNAQDGTLVGEPFQGHTGGIKTAAFSPNGQSIASGSADSTVRVWNTSSGIPVGEPFKGHASWVWSVAFSPDSTRIVSGSSDCTIRVWNVQDGMLAFDPLRAHTSSVWSVAFSFNGTQIVSGSADKTIRVWNAQNGTLLIGPLEGHVKEIVSVAFSPDDSRFVSSSHDQTIRVWSSKDGSLVAGPMEGHMGIVWSTGFSPDGMRVISGGDDRTIRVWNAGTGIAVSSQPKGHTGAISSVAFAPNDSYIASGSADSIYVWNSQRGTCLAGPFKGHTNVVRSVAVSPDSARLVSGSYDHSICVWDVKKCTLLAGPFKNHCNSINSIAFSPDGVYIASGSNDQTICIRNSSDGSLIALPFKGHTDVVTSIAFAPSGILIASGSCDHTIRLWNIHGNTIVADPFLGHTGAVWSVAFSPCGQFVVSGSQDRTARLWNTNDGTLAADPFTKHTATVASVAFSPDGTSVVSASDDRTVLVWHSRSGTIIAGPFSGHAHLVSCARFSFDGARIVSSSWDGTIRMWDLSSVQSTTPLSEPARYLTLVPPPSGSVQSSMPPGEWAVKNDGWIVDQDGRVLFWAPVDVIQCLLTPHCSFIISRFGMIEVDFSSAMLGERWRECYNSTAEYPVRPVGCRMSLCLTAVVIFLFSACIMLIASCHDLS</sequence>
<organism evidence="7 8">
    <name type="scientific">Ceratobasidium theobromae</name>
    <dbReference type="NCBI Taxonomy" id="1582974"/>
    <lineage>
        <taxon>Eukaryota</taxon>
        <taxon>Fungi</taxon>
        <taxon>Dikarya</taxon>
        <taxon>Basidiomycota</taxon>
        <taxon>Agaricomycotina</taxon>
        <taxon>Agaricomycetes</taxon>
        <taxon>Cantharellales</taxon>
        <taxon>Ceratobasidiaceae</taxon>
        <taxon>Ceratobasidium</taxon>
    </lineage>
</organism>
<evidence type="ECO:0000256" key="3">
    <source>
        <dbReference type="PROSITE-ProRule" id="PRU00221"/>
    </source>
</evidence>
<dbReference type="InterPro" id="IPR019775">
    <property type="entry name" value="WD40_repeat_CS"/>
</dbReference>
<evidence type="ECO:0000313" key="8">
    <source>
        <dbReference type="Proteomes" id="UP000383932"/>
    </source>
</evidence>
<dbReference type="InterPro" id="IPR001680">
    <property type="entry name" value="WD40_rpt"/>
</dbReference>
<dbReference type="InterPro" id="IPR027417">
    <property type="entry name" value="P-loop_NTPase"/>
</dbReference>
<dbReference type="InterPro" id="IPR036322">
    <property type="entry name" value="WD40_repeat_dom_sf"/>
</dbReference>
<dbReference type="EMBL" id="SSOP01000034">
    <property type="protein sequence ID" value="KAB5593588.1"/>
    <property type="molecule type" value="Genomic_DNA"/>
</dbReference>
<dbReference type="PANTHER" id="PTHR19879">
    <property type="entry name" value="TRANSCRIPTION INITIATION FACTOR TFIID"/>
    <property type="match status" value="1"/>
</dbReference>
<feature type="repeat" description="WD" evidence="3">
    <location>
        <begin position="1176"/>
        <end position="1217"/>
    </location>
</feature>
<feature type="repeat" description="WD" evidence="3">
    <location>
        <begin position="1133"/>
        <end position="1167"/>
    </location>
</feature>
<keyword evidence="8" id="KW-1185">Reference proteome</keyword>
<name>A0A5N5QPQ5_9AGAM</name>
<feature type="repeat" description="WD" evidence="3">
    <location>
        <begin position="919"/>
        <end position="960"/>
    </location>
</feature>
<feature type="transmembrane region" description="Helical" evidence="5">
    <location>
        <begin position="1489"/>
        <end position="1510"/>
    </location>
</feature>
<evidence type="ECO:0000256" key="2">
    <source>
        <dbReference type="ARBA" id="ARBA00022737"/>
    </source>
</evidence>
<feature type="repeat" description="WD" evidence="3">
    <location>
        <begin position="1219"/>
        <end position="1260"/>
    </location>
</feature>
<dbReference type="Gene3D" id="3.40.50.300">
    <property type="entry name" value="P-loop containing nucleotide triphosphate hydrolases"/>
    <property type="match status" value="1"/>
</dbReference>
<dbReference type="InterPro" id="IPR020472">
    <property type="entry name" value="WD40_PAC1"/>
</dbReference>
<feature type="region of interest" description="Disordered" evidence="4">
    <location>
        <begin position="1"/>
        <end position="90"/>
    </location>
</feature>